<dbReference type="InterPro" id="IPR036237">
    <property type="entry name" value="Xyl_isomerase-like_sf"/>
</dbReference>
<dbReference type="SUPFAM" id="SSF51658">
    <property type="entry name" value="Xylose isomerase-like"/>
    <property type="match status" value="1"/>
</dbReference>
<comment type="caution">
    <text evidence="2">The sequence shown here is derived from an EMBL/GenBank/DDBJ whole genome shotgun (WGS) entry which is preliminary data.</text>
</comment>
<organism evidence="2 3">
    <name type="scientific">Agaribacillus aureus</name>
    <dbReference type="NCBI Taxonomy" id="3051825"/>
    <lineage>
        <taxon>Bacteria</taxon>
        <taxon>Pseudomonadati</taxon>
        <taxon>Bacteroidota</taxon>
        <taxon>Cytophagia</taxon>
        <taxon>Cytophagales</taxon>
        <taxon>Splendidivirgaceae</taxon>
        <taxon>Agaribacillus</taxon>
    </lineage>
</organism>
<proteinExistence type="predicted"/>
<reference evidence="2" key="1">
    <citation type="submission" date="2023-06" db="EMBL/GenBank/DDBJ databases">
        <title>Genomic of Agaribacillus aureum.</title>
        <authorList>
            <person name="Wang G."/>
        </authorList>
    </citation>
    <scope>NUCLEOTIDE SEQUENCE</scope>
    <source>
        <strain evidence="2">BMA12</strain>
    </source>
</reference>
<keyword evidence="3" id="KW-1185">Reference proteome</keyword>
<dbReference type="Proteomes" id="UP001172083">
    <property type="component" value="Unassembled WGS sequence"/>
</dbReference>
<sequence>MQRLCIHTITTKPWDLETALEKYRNAGVTGITVWQDAAQAVGINRAGSLLQESGLEIVAYCRGGFFPHLEEAGRMKAIEENKKMLDEAAAIEAPMLVLVCGSAPGQSLETSRDQIKKGIESLLPRAEENKVALAIEPLHPMYADTRSAINSLSMANDFAEHFNSPWVGVAVDVYHIWWEPGLKEQIVRCGSNQNLLAFHICDWKMPTADMLLDRGIMGEGCIPIQKISQWVDEAGFAGHREVEIFSQKYWEGDQDEYLNKIITAYKNHYPKEIIA</sequence>
<dbReference type="GO" id="GO:0016853">
    <property type="term" value="F:isomerase activity"/>
    <property type="evidence" value="ECO:0007669"/>
    <property type="project" value="UniProtKB-KW"/>
</dbReference>
<dbReference type="Gene3D" id="3.20.20.150">
    <property type="entry name" value="Divalent-metal-dependent TIM barrel enzymes"/>
    <property type="match status" value="1"/>
</dbReference>
<evidence type="ECO:0000313" key="2">
    <source>
        <dbReference type="EMBL" id="MDN5211724.1"/>
    </source>
</evidence>
<dbReference type="InterPro" id="IPR050312">
    <property type="entry name" value="IolE/XylAMocC-like"/>
</dbReference>
<dbReference type="InterPro" id="IPR013022">
    <property type="entry name" value="Xyl_isomerase-like_TIM-brl"/>
</dbReference>
<keyword evidence="2" id="KW-0413">Isomerase</keyword>
<feature type="domain" description="Xylose isomerase-like TIM barrel" evidence="1">
    <location>
        <begin position="22"/>
        <end position="252"/>
    </location>
</feature>
<protein>
    <submittedName>
        <fullName evidence="2">Sugar phosphate isomerase/epimerase family protein</fullName>
    </submittedName>
</protein>
<dbReference type="PANTHER" id="PTHR12110">
    <property type="entry name" value="HYDROXYPYRUVATE ISOMERASE"/>
    <property type="match status" value="1"/>
</dbReference>
<evidence type="ECO:0000313" key="3">
    <source>
        <dbReference type="Proteomes" id="UP001172083"/>
    </source>
</evidence>
<accession>A0ABT8L1Z4</accession>
<dbReference type="Pfam" id="PF01261">
    <property type="entry name" value="AP_endonuc_2"/>
    <property type="match status" value="1"/>
</dbReference>
<evidence type="ECO:0000259" key="1">
    <source>
        <dbReference type="Pfam" id="PF01261"/>
    </source>
</evidence>
<dbReference type="PANTHER" id="PTHR12110:SF52">
    <property type="entry name" value="XYLOSE ISOMERASE"/>
    <property type="match status" value="1"/>
</dbReference>
<gene>
    <name evidence="2" type="ORF">QQ020_06670</name>
</gene>
<dbReference type="RefSeq" id="WP_346757053.1">
    <property type="nucleotide sequence ID" value="NZ_JAUJEB010000001.1"/>
</dbReference>
<name>A0ABT8L1Z4_9BACT</name>
<dbReference type="EMBL" id="JAUJEB010000001">
    <property type="protein sequence ID" value="MDN5211724.1"/>
    <property type="molecule type" value="Genomic_DNA"/>
</dbReference>